<dbReference type="Gene3D" id="1.25.40.10">
    <property type="entry name" value="Tetratricopeptide repeat domain"/>
    <property type="match status" value="1"/>
</dbReference>
<dbReference type="AlphaFoldDB" id="A0A2S6H975"/>
<protein>
    <submittedName>
        <fullName evidence="2">Uncharacterized protein</fullName>
    </submittedName>
</protein>
<feature type="coiled-coil region" evidence="1">
    <location>
        <begin position="176"/>
        <end position="229"/>
    </location>
</feature>
<proteinExistence type="predicted"/>
<evidence type="ECO:0000256" key="1">
    <source>
        <dbReference type="SAM" id="Coils"/>
    </source>
</evidence>
<dbReference type="InterPro" id="IPR019734">
    <property type="entry name" value="TPR_rpt"/>
</dbReference>
<keyword evidence="1" id="KW-0175">Coiled coil</keyword>
<dbReference type="SUPFAM" id="SSF48452">
    <property type="entry name" value="TPR-like"/>
    <property type="match status" value="1"/>
</dbReference>
<dbReference type="Proteomes" id="UP000240010">
    <property type="component" value="Unassembled WGS sequence"/>
</dbReference>
<dbReference type="EMBL" id="PTIZ01000012">
    <property type="protein sequence ID" value="PPK74052.1"/>
    <property type="molecule type" value="Genomic_DNA"/>
</dbReference>
<evidence type="ECO:0000313" key="2">
    <source>
        <dbReference type="EMBL" id="PPK74052.1"/>
    </source>
</evidence>
<gene>
    <name evidence="2" type="ORF">B0F87_112103</name>
</gene>
<evidence type="ECO:0000313" key="3">
    <source>
        <dbReference type="Proteomes" id="UP000240010"/>
    </source>
</evidence>
<name>A0A2S6H975_9GAMM</name>
<dbReference type="InterPro" id="IPR011990">
    <property type="entry name" value="TPR-like_helical_dom_sf"/>
</dbReference>
<accession>A0A2S6H975</accession>
<sequence length="563" mass="66275">MTNLYEKYKALQYQDLPALNPLSFILTKAELGRNLTPSEWQWLEQHHLPSTIGMIKSQEDYRNSIYSKVRAELVQLKKNQYVYFSVSVIPDIDSEIALVLYKVNAQERLSNTEIRFVGQGYHKFLDFNDRKQRNGILEDIPFDEKAESILLKLDKKIQFSSADMEWISEQNALSFLSILRNQLSFLQNRYKAVTQDGSIINELSLCLILQKLEEKNHLSESEFQYLRENGFDETITIAQQIEFSVLKQKYQATQIQEDNVNHHLYKVLKKLEAGISLPEADVNYLKKRKLSETLKFVYKKQIDSLMQKINHGHGLRPDDVAWCCQNNYEEIVFLWLKKDYEVEYRKDMPESLLYAILKKLEASQRLTDEEVVWLQAEKLLKTRLKDRDYYVSTRIFIAHHTLEAKFYESEFQHTKNHWNLASASAHWRKAERPEHALDLTGNLNLKQIKPAKLKAALLTTRGGALRDSDRFDEAEKCAVEAIQHYPNNHNPYTLMGALCYDRKDYEAGDKWFEEAVKRGAKFDEQDAEIKRILRKIKGQERNELIDHLLKRDPHRFAWVKKFV</sequence>
<comment type="caution">
    <text evidence="2">The sequence shown here is derived from an EMBL/GenBank/DDBJ whole genome shotgun (WGS) entry which is preliminary data.</text>
</comment>
<organism evidence="2 3">
    <name type="scientific">Methylobacter tundripaludum</name>
    <dbReference type="NCBI Taxonomy" id="173365"/>
    <lineage>
        <taxon>Bacteria</taxon>
        <taxon>Pseudomonadati</taxon>
        <taxon>Pseudomonadota</taxon>
        <taxon>Gammaproteobacteria</taxon>
        <taxon>Methylococcales</taxon>
        <taxon>Methylococcaceae</taxon>
        <taxon>Methylobacter</taxon>
    </lineage>
</organism>
<dbReference type="RefSeq" id="WP_104430154.1">
    <property type="nucleotide sequence ID" value="NZ_PTIZ01000012.1"/>
</dbReference>
<dbReference type="SMART" id="SM00028">
    <property type="entry name" value="TPR"/>
    <property type="match status" value="2"/>
</dbReference>
<reference evidence="2 3" key="1">
    <citation type="submission" date="2018-02" db="EMBL/GenBank/DDBJ databases">
        <title>Subsurface microbial communities from deep shales in Ohio and West Virginia, USA.</title>
        <authorList>
            <person name="Wrighton K."/>
        </authorList>
    </citation>
    <scope>NUCLEOTIDE SEQUENCE [LARGE SCALE GENOMIC DNA]</scope>
    <source>
        <strain evidence="2 3">OWC-DMM</strain>
    </source>
</reference>